<keyword evidence="8 10" id="KW-0139">CF(1)</keyword>
<dbReference type="PANTHER" id="PTHR11693">
    <property type="entry name" value="ATP SYNTHASE GAMMA CHAIN"/>
    <property type="match status" value="1"/>
</dbReference>
<dbReference type="InterPro" id="IPR023632">
    <property type="entry name" value="ATP_synth_F1_gsu_CS"/>
</dbReference>
<evidence type="ECO:0000256" key="5">
    <source>
        <dbReference type="ARBA" id="ARBA00022781"/>
    </source>
</evidence>
<gene>
    <name evidence="10 11" type="primary">atpG</name>
    <name evidence="11" type="ORF">CA12_28240</name>
</gene>
<keyword evidence="7 10" id="KW-0472">Membrane</keyword>
<name>A0A517PBF9_9PLAN</name>
<evidence type="ECO:0000256" key="1">
    <source>
        <dbReference type="ARBA" id="ARBA00003456"/>
    </source>
</evidence>
<comment type="function">
    <text evidence="1 10">Produces ATP from ADP in the presence of a proton gradient across the membrane. The gamma chain is believed to be important in regulating ATPase activity and the flow of protons through the CF(0) complex.</text>
</comment>
<dbReference type="GO" id="GO:0005524">
    <property type="term" value="F:ATP binding"/>
    <property type="evidence" value="ECO:0007669"/>
    <property type="project" value="UniProtKB-UniRule"/>
</dbReference>
<evidence type="ECO:0000256" key="4">
    <source>
        <dbReference type="ARBA" id="ARBA00022448"/>
    </source>
</evidence>
<comment type="similarity">
    <text evidence="3 10">Belongs to the ATPase gamma chain family.</text>
</comment>
<dbReference type="CDD" id="cd12151">
    <property type="entry name" value="F1-ATPase_gamma"/>
    <property type="match status" value="1"/>
</dbReference>
<protein>
    <recommendedName>
        <fullName evidence="10">ATP synthase gamma chain</fullName>
    </recommendedName>
    <alternativeName>
        <fullName evidence="10">ATP synthase F1 sector gamma subunit</fullName>
    </alternativeName>
    <alternativeName>
        <fullName evidence="10">F-ATPase gamma subunit</fullName>
    </alternativeName>
</protein>
<evidence type="ECO:0000313" key="12">
    <source>
        <dbReference type="Proteomes" id="UP000318741"/>
    </source>
</evidence>
<dbReference type="GO" id="GO:0005886">
    <property type="term" value="C:plasma membrane"/>
    <property type="evidence" value="ECO:0007669"/>
    <property type="project" value="UniProtKB-SubCell"/>
</dbReference>
<dbReference type="RefSeq" id="WP_145359656.1">
    <property type="nucleotide sequence ID" value="NZ_CP036265.1"/>
</dbReference>
<dbReference type="PRINTS" id="PR00126">
    <property type="entry name" value="ATPASEGAMMA"/>
</dbReference>
<evidence type="ECO:0000256" key="3">
    <source>
        <dbReference type="ARBA" id="ARBA00007681"/>
    </source>
</evidence>
<keyword evidence="9 10" id="KW-0066">ATP synthesis</keyword>
<evidence type="ECO:0000256" key="10">
    <source>
        <dbReference type="HAMAP-Rule" id="MF_00815"/>
    </source>
</evidence>
<dbReference type="GO" id="GO:0045259">
    <property type="term" value="C:proton-transporting ATP synthase complex"/>
    <property type="evidence" value="ECO:0007669"/>
    <property type="project" value="UniProtKB-KW"/>
</dbReference>
<dbReference type="SUPFAM" id="SSF52943">
    <property type="entry name" value="ATP synthase (F1-ATPase), gamma subunit"/>
    <property type="match status" value="1"/>
</dbReference>
<evidence type="ECO:0000256" key="9">
    <source>
        <dbReference type="ARBA" id="ARBA00023310"/>
    </source>
</evidence>
<dbReference type="InterPro" id="IPR035968">
    <property type="entry name" value="ATP_synth_F1_ATPase_gsu"/>
</dbReference>
<evidence type="ECO:0000256" key="2">
    <source>
        <dbReference type="ARBA" id="ARBA00004170"/>
    </source>
</evidence>
<evidence type="ECO:0000256" key="6">
    <source>
        <dbReference type="ARBA" id="ARBA00023065"/>
    </source>
</evidence>
<comment type="subcellular location">
    <subcellularLocation>
        <location evidence="10">Cell membrane</location>
        <topology evidence="10">Peripheral membrane protein</topology>
    </subcellularLocation>
    <subcellularLocation>
        <location evidence="2">Membrane</location>
        <topology evidence="2">Peripheral membrane protein</topology>
    </subcellularLocation>
</comment>
<dbReference type="AlphaFoldDB" id="A0A517PBF9"/>
<keyword evidence="12" id="KW-1185">Reference proteome</keyword>
<dbReference type="Gene3D" id="1.10.287.80">
    <property type="entry name" value="ATP synthase, gamma subunit, helix hairpin domain"/>
    <property type="match status" value="1"/>
</dbReference>
<dbReference type="InterPro" id="IPR000131">
    <property type="entry name" value="ATP_synth_F1_gsu"/>
</dbReference>
<dbReference type="HAMAP" id="MF_00815">
    <property type="entry name" value="ATP_synth_gamma_bact"/>
    <property type="match status" value="1"/>
</dbReference>
<dbReference type="GO" id="GO:0042777">
    <property type="term" value="P:proton motive force-driven plasma membrane ATP synthesis"/>
    <property type="evidence" value="ECO:0007669"/>
    <property type="project" value="UniProtKB-UniRule"/>
</dbReference>
<reference evidence="11 12" key="1">
    <citation type="submission" date="2019-02" db="EMBL/GenBank/DDBJ databases">
        <title>Deep-cultivation of Planctomycetes and their phenomic and genomic characterization uncovers novel biology.</title>
        <authorList>
            <person name="Wiegand S."/>
            <person name="Jogler M."/>
            <person name="Boedeker C."/>
            <person name="Pinto D."/>
            <person name="Vollmers J."/>
            <person name="Rivas-Marin E."/>
            <person name="Kohn T."/>
            <person name="Peeters S.H."/>
            <person name="Heuer A."/>
            <person name="Rast P."/>
            <person name="Oberbeckmann S."/>
            <person name="Bunk B."/>
            <person name="Jeske O."/>
            <person name="Meyerdierks A."/>
            <person name="Storesund J.E."/>
            <person name="Kallscheuer N."/>
            <person name="Luecker S."/>
            <person name="Lage O.M."/>
            <person name="Pohl T."/>
            <person name="Merkel B.J."/>
            <person name="Hornburger P."/>
            <person name="Mueller R.-W."/>
            <person name="Bruemmer F."/>
            <person name="Labrenz M."/>
            <person name="Spormann A.M."/>
            <person name="Op den Camp H."/>
            <person name="Overmann J."/>
            <person name="Amann R."/>
            <person name="Jetten M.S.M."/>
            <person name="Mascher T."/>
            <person name="Medema M.H."/>
            <person name="Devos D.P."/>
            <person name="Kaster A.-K."/>
            <person name="Ovreas L."/>
            <person name="Rohde M."/>
            <person name="Galperin M.Y."/>
            <person name="Jogler C."/>
        </authorList>
    </citation>
    <scope>NUCLEOTIDE SEQUENCE [LARGE SCALE GENOMIC DNA]</scope>
    <source>
        <strain evidence="11 12">CA12</strain>
    </source>
</reference>
<dbReference type="KEGG" id="acaf:CA12_28240"/>
<keyword evidence="5 10" id="KW-0375">Hydrogen ion transport</keyword>
<proteinExistence type="inferred from homology"/>
<dbReference type="NCBIfam" id="TIGR01146">
    <property type="entry name" value="ATPsyn_F1gamma"/>
    <property type="match status" value="1"/>
</dbReference>
<dbReference type="Gene3D" id="3.40.1380.10">
    <property type="match status" value="1"/>
</dbReference>
<accession>A0A517PBF9</accession>
<keyword evidence="4 10" id="KW-0813">Transport</keyword>
<dbReference type="Proteomes" id="UP000318741">
    <property type="component" value="Chromosome"/>
</dbReference>
<dbReference type="PROSITE" id="PS00153">
    <property type="entry name" value="ATPASE_GAMMA"/>
    <property type="match status" value="1"/>
</dbReference>
<evidence type="ECO:0000256" key="7">
    <source>
        <dbReference type="ARBA" id="ARBA00023136"/>
    </source>
</evidence>
<dbReference type="Pfam" id="PF00231">
    <property type="entry name" value="ATP-synt"/>
    <property type="match status" value="1"/>
</dbReference>
<dbReference type="PANTHER" id="PTHR11693:SF22">
    <property type="entry name" value="ATP SYNTHASE SUBUNIT GAMMA, MITOCHONDRIAL"/>
    <property type="match status" value="1"/>
</dbReference>
<dbReference type="GO" id="GO:0046933">
    <property type="term" value="F:proton-transporting ATP synthase activity, rotational mechanism"/>
    <property type="evidence" value="ECO:0007669"/>
    <property type="project" value="UniProtKB-UniRule"/>
</dbReference>
<organism evidence="11 12">
    <name type="scientific">Alienimonas californiensis</name>
    <dbReference type="NCBI Taxonomy" id="2527989"/>
    <lineage>
        <taxon>Bacteria</taxon>
        <taxon>Pseudomonadati</taxon>
        <taxon>Planctomycetota</taxon>
        <taxon>Planctomycetia</taxon>
        <taxon>Planctomycetales</taxon>
        <taxon>Planctomycetaceae</taxon>
        <taxon>Alienimonas</taxon>
    </lineage>
</organism>
<keyword evidence="10" id="KW-1003">Cell membrane</keyword>
<evidence type="ECO:0000313" key="11">
    <source>
        <dbReference type="EMBL" id="QDT16718.1"/>
    </source>
</evidence>
<dbReference type="OrthoDB" id="9812769at2"/>
<comment type="subunit">
    <text evidence="10">F-type ATPases have 2 components, CF(1) - the catalytic core - and CF(0) - the membrane proton channel. CF(1) has five subunits: alpha(3), beta(3), gamma(1), delta(1), epsilon(1). CF(0) has three main subunits: a, b and c.</text>
</comment>
<evidence type="ECO:0000256" key="8">
    <source>
        <dbReference type="ARBA" id="ARBA00023196"/>
    </source>
</evidence>
<sequence>MANARAIVKRLKSVKNIRKITRTMELIATARFKKAQDRATEAAAYTRKIGEVVADLAAAGGEISHPLLKEPENEAHVTVLVLTSNRGLCGGFNAGVLRKAMGRIREVRAQAGVGLEIEVSGKRGISYMKFQGVTPAEKYTQFEDQPAYADVDAIADRYVREFLNGNLDRLDVAYQKYVSSGRQEPVVETLLPLTGLADAAGQQAAPSAGGRKVNYEFLPNPNDILDEIVPAAFKARLFKCFLDSAVSEQIARMVAMKGATENADEMIGDLSQKYNRARQAQITNELAEVIGGAAALE</sequence>
<keyword evidence="6 10" id="KW-0406">Ion transport</keyword>
<dbReference type="EMBL" id="CP036265">
    <property type="protein sequence ID" value="QDT16718.1"/>
    <property type="molecule type" value="Genomic_DNA"/>
</dbReference>